<organism evidence="2 3">
    <name type="scientific">Hamiltosporidium tvaerminnensis</name>
    <dbReference type="NCBI Taxonomy" id="1176355"/>
    <lineage>
        <taxon>Eukaryota</taxon>
        <taxon>Fungi</taxon>
        <taxon>Fungi incertae sedis</taxon>
        <taxon>Microsporidia</taxon>
        <taxon>Dubosqiidae</taxon>
        <taxon>Hamiltosporidium</taxon>
    </lineage>
</organism>
<feature type="transmembrane region" description="Helical" evidence="1">
    <location>
        <begin position="176"/>
        <end position="201"/>
    </location>
</feature>
<keyword evidence="1" id="KW-0472">Membrane</keyword>
<keyword evidence="1" id="KW-1133">Transmembrane helix</keyword>
<comment type="caution">
    <text evidence="2">The sequence shown here is derived from an EMBL/GenBank/DDBJ whole genome shotgun (WGS) entry which is preliminary data.</text>
</comment>
<gene>
    <name evidence="2" type="ORF">CWI37_0162p0020</name>
</gene>
<dbReference type="AlphaFoldDB" id="A0A4Q9L982"/>
<dbReference type="EMBL" id="PITJ01000162">
    <property type="protein sequence ID" value="TBU04258.1"/>
    <property type="molecule type" value="Genomic_DNA"/>
</dbReference>
<proteinExistence type="predicted"/>
<protein>
    <submittedName>
        <fullName evidence="2">Uncharacterized protein</fullName>
    </submittedName>
</protein>
<keyword evidence="1" id="KW-0812">Transmembrane</keyword>
<name>A0A4Q9L982_9MICR</name>
<sequence>MVVAGKARAIRYFTNSRNGFMKIFNEEFSVLKSSLKLNKIDFSNYRPRIAVTIIYSLLQTTLVSIIGLVVSLLKSKTDFNFVFYPVSFGCILIYSYGAGYFYKACFDKRDSYTFSMHVYICMYSISYLPVFCILQSIHRVLSWIFFLAFWILSEYALCLNYRDMILGSDDPQRTNFLLNISALVTQGIFLAAYSILLRYFFTCFLVRF</sequence>
<dbReference type="Proteomes" id="UP000292362">
    <property type="component" value="Unassembled WGS sequence"/>
</dbReference>
<feature type="transmembrane region" description="Helical" evidence="1">
    <location>
        <begin position="143"/>
        <end position="164"/>
    </location>
</feature>
<reference evidence="2 3" key="1">
    <citation type="submission" date="2017-12" db="EMBL/GenBank/DDBJ databases">
        <authorList>
            <person name="Pombert J.-F."/>
            <person name="Haag K.L."/>
            <person name="Ebert D."/>
        </authorList>
    </citation>
    <scope>NUCLEOTIDE SEQUENCE [LARGE SCALE GENOMIC DNA]</scope>
    <source>
        <strain evidence="2">FI-OER-3-3</strain>
    </source>
</reference>
<evidence type="ECO:0000313" key="2">
    <source>
        <dbReference type="EMBL" id="TBU04258.1"/>
    </source>
</evidence>
<feature type="transmembrane region" description="Helical" evidence="1">
    <location>
        <begin position="114"/>
        <end position="137"/>
    </location>
</feature>
<evidence type="ECO:0000256" key="1">
    <source>
        <dbReference type="SAM" id="Phobius"/>
    </source>
</evidence>
<evidence type="ECO:0000313" key="3">
    <source>
        <dbReference type="Proteomes" id="UP000292362"/>
    </source>
</evidence>
<feature type="transmembrane region" description="Helical" evidence="1">
    <location>
        <begin position="82"/>
        <end position="102"/>
    </location>
</feature>
<accession>A0A4Q9L982</accession>
<dbReference type="VEuPathDB" id="MicrosporidiaDB:CWI37_0162p0020"/>
<feature type="transmembrane region" description="Helical" evidence="1">
    <location>
        <begin position="49"/>
        <end position="70"/>
    </location>
</feature>